<proteinExistence type="predicted"/>
<dbReference type="RefSeq" id="WP_180955901.1">
    <property type="nucleotide sequence ID" value="NZ_OCTN01000002.1"/>
</dbReference>
<organism evidence="1 2">
    <name type="scientific">Pontivivens marinum</name>
    <dbReference type="NCBI Taxonomy" id="1690039"/>
    <lineage>
        <taxon>Bacteria</taxon>
        <taxon>Pseudomonadati</taxon>
        <taxon>Pseudomonadota</taxon>
        <taxon>Alphaproteobacteria</taxon>
        <taxon>Rhodobacterales</taxon>
        <taxon>Paracoccaceae</taxon>
        <taxon>Pontivivens</taxon>
    </lineage>
</organism>
<name>A0A2C9CQB9_9RHOB</name>
<protein>
    <submittedName>
        <fullName evidence="1">Uncharacterized protein</fullName>
    </submittedName>
</protein>
<dbReference type="AlphaFoldDB" id="A0A2C9CQB9"/>
<reference evidence="2" key="1">
    <citation type="submission" date="2017-09" db="EMBL/GenBank/DDBJ databases">
        <authorList>
            <person name="Varghese N."/>
            <person name="Submissions S."/>
        </authorList>
    </citation>
    <scope>NUCLEOTIDE SEQUENCE [LARGE SCALE GENOMIC DNA]</scope>
    <source>
        <strain evidence="2">C7</strain>
    </source>
</reference>
<evidence type="ECO:0000313" key="2">
    <source>
        <dbReference type="Proteomes" id="UP000220034"/>
    </source>
</evidence>
<gene>
    <name evidence="1" type="ORF">SAMN06273572_10251</name>
</gene>
<accession>A0A2C9CQB9</accession>
<sequence length="45" mass="5212">MARPDLRTRYHLAYKLKKTLTEIEAMPMAEYVGWLALFEVDAPDG</sequence>
<dbReference type="EMBL" id="OCTN01000002">
    <property type="protein sequence ID" value="SOH93375.1"/>
    <property type="molecule type" value="Genomic_DNA"/>
</dbReference>
<evidence type="ECO:0000313" key="1">
    <source>
        <dbReference type="EMBL" id="SOH93375.1"/>
    </source>
</evidence>
<dbReference type="Proteomes" id="UP000220034">
    <property type="component" value="Unassembled WGS sequence"/>
</dbReference>
<keyword evidence="2" id="KW-1185">Reference proteome</keyword>